<comment type="caution">
    <text evidence="5">The sequence shown here is derived from an EMBL/GenBank/DDBJ whole genome shotgun (WGS) entry which is preliminary data.</text>
</comment>
<feature type="region of interest" description="Disordered" evidence="1">
    <location>
        <begin position="176"/>
        <end position="233"/>
    </location>
</feature>
<evidence type="ECO:0000259" key="3">
    <source>
        <dbReference type="Pfam" id="PF05598"/>
    </source>
</evidence>
<feature type="transmembrane region" description="Helical" evidence="2">
    <location>
        <begin position="467"/>
        <end position="484"/>
    </location>
</feature>
<keyword evidence="2" id="KW-0812">Transmembrane</keyword>
<feature type="domain" description="Transposase DDE" evidence="4">
    <location>
        <begin position="343"/>
        <end position="462"/>
    </location>
</feature>
<keyword evidence="2" id="KW-0472">Membrane</keyword>
<dbReference type="InterPro" id="IPR025668">
    <property type="entry name" value="Tnp_DDE_dom"/>
</dbReference>
<evidence type="ECO:0000256" key="2">
    <source>
        <dbReference type="SAM" id="Phobius"/>
    </source>
</evidence>
<evidence type="ECO:0000256" key="1">
    <source>
        <dbReference type="SAM" id="MobiDB-lite"/>
    </source>
</evidence>
<gene>
    <name evidence="5" type="ORF">L1967_20385</name>
</gene>
<keyword evidence="6" id="KW-1185">Reference proteome</keyword>
<dbReference type="Proteomes" id="UP001139521">
    <property type="component" value="Unassembled WGS sequence"/>
</dbReference>
<dbReference type="InterPro" id="IPR008490">
    <property type="entry name" value="Transposase_InsH_N"/>
</dbReference>
<reference evidence="5" key="1">
    <citation type="submission" date="2022-01" db="EMBL/GenBank/DDBJ databases">
        <title>Genome sequencing of Zunongwangia sp. M21534 genome.</title>
        <authorList>
            <person name="Chen Y."/>
            <person name="Dong C."/>
            <person name="Shao Z."/>
        </authorList>
    </citation>
    <scope>NUCLEOTIDE SEQUENCE</scope>
    <source>
        <strain evidence="5">MCCC M21534</strain>
    </source>
</reference>
<keyword evidence="2" id="KW-1133">Transmembrane helix</keyword>
<accession>A0A9X1ZZN8</accession>
<dbReference type="EMBL" id="JAKHSK010000049">
    <property type="protein sequence ID" value="MCL6220658.1"/>
    <property type="molecule type" value="Genomic_DNA"/>
</dbReference>
<dbReference type="PANTHER" id="PTHR33408:SF2">
    <property type="entry name" value="TRANSPOSASE DDE DOMAIN-CONTAINING PROTEIN"/>
    <property type="match status" value="1"/>
</dbReference>
<dbReference type="InterPro" id="IPR047629">
    <property type="entry name" value="IS1182_transpos"/>
</dbReference>
<evidence type="ECO:0000313" key="6">
    <source>
        <dbReference type="Proteomes" id="UP001139521"/>
    </source>
</evidence>
<dbReference type="Pfam" id="PF05598">
    <property type="entry name" value="DUF772"/>
    <property type="match status" value="1"/>
</dbReference>
<name>A0A9X1ZZN8_9FLAO</name>
<dbReference type="RefSeq" id="WP_249603349.1">
    <property type="nucleotide sequence ID" value="NZ_JAKHSK010000049.1"/>
</dbReference>
<dbReference type="AlphaFoldDB" id="A0A9X1ZZN8"/>
<proteinExistence type="predicted"/>
<evidence type="ECO:0000313" key="5">
    <source>
        <dbReference type="EMBL" id="MCL6220658.1"/>
    </source>
</evidence>
<feature type="domain" description="Transposase InsH N-terminal" evidence="3">
    <location>
        <begin position="18"/>
        <end position="109"/>
    </location>
</feature>
<evidence type="ECO:0000259" key="4">
    <source>
        <dbReference type="Pfam" id="PF13751"/>
    </source>
</evidence>
<dbReference type="PANTHER" id="PTHR33408">
    <property type="entry name" value="TRANSPOSASE"/>
    <property type="match status" value="1"/>
</dbReference>
<protein>
    <submittedName>
        <fullName evidence="5">IS1182 family transposase</fullName>
    </submittedName>
</protein>
<dbReference type="Pfam" id="PF13751">
    <property type="entry name" value="DDE_Tnp_1_6"/>
    <property type="match status" value="1"/>
</dbReference>
<feature type="compositionally biased region" description="Basic and acidic residues" evidence="1">
    <location>
        <begin position="176"/>
        <end position="195"/>
    </location>
</feature>
<dbReference type="NCBIfam" id="NF033551">
    <property type="entry name" value="transpos_IS1182"/>
    <property type="match status" value="1"/>
</dbReference>
<organism evidence="5 6">
    <name type="scientific">Zunongwangia pacifica</name>
    <dbReference type="NCBI Taxonomy" id="2911062"/>
    <lineage>
        <taxon>Bacteria</taxon>
        <taxon>Pseudomonadati</taxon>
        <taxon>Bacteroidota</taxon>
        <taxon>Flavobacteriia</taxon>
        <taxon>Flavobacteriales</taxon>
        <taxon>Flavobacteriaceae</taxon>
        <taxon>Zunongwangia</taxon>
    </lineage>
</organism>
<sequence>MEYQQGQDREQLSLYATCLDDMIPQDNSVRLIDQFVNLLDLSQMGFQTIATQGRPPYDPADLLKLFIYGYMNQMRSSRRLEKEAYRNIEVIWLIKNLKPDHNTIARFRKENPKAIRKVFRQSVAIARNFNLIGGTLIAGDSTKLRAQNSKKNNYNKKKIQRHLEYIDKKLEEHNQELAKADGDRKKTKEIKEQIKGRKQQQTKYRAIQKQLDKDASSENPQRSTSDPDSRHQIVRGTVTEVCYTAQTTVDAKHKLLIDYKLTNQNDKKAMGFMLRRAKSILRSNSFTALYDKGYHTGSEFHIADSLGIDTLVAIPAIGRKSQAPDPKYNAENFIYNPDDDAYTCPQGNTLYSNGSWYKARNYTFKQYKTKACKECPVRSKCTTAKANGKIIQRTQFTKNIQGNAKRVEQSGELYKQRQALVEHPYGTMKRQWGFDHIMTKRGIKAASADFGLIALAYNLRRLFNSKIGLQHLIVALFLAFNKYIKASIRMNKAFIECTTKNTDHSINFVFNTNFNYF</sequence>